<dbReference type="EMBL" id="AP018448">
    <property type="protein sequence ID" value="BBC35549.1"/>
    <property type="molecule type" value="Genomic_DNA"/>
</dbReference>
<dbReference type="Proteomes" id="UP001321542">
    <property type="component" value="Chromosome"/>
</dbReference>
<keyword evidence="3" id="KW-1185">Reference proteome</keyword>
<protein>
    <submittedName>
        <fullName evidence="2">Uncharacterized protein</fullName>
    </submittedName>
</protein>
<organism evidence="2 3">
    <name type="scientific">Streptomyces graminofaciens</name>
    <dbReference type="NCBI Taxonomy" id="68212"/>
    <lineage>
        <taxon>Bacteria</taxon>
        <taxon>Bacillati</taxon>
        <taxon>Actinomycetota</taxon>
        <taxon>Actinomycetes</taxon>
        <taxon>Kitasatosporales</taxon>
        <taxon>Streptomycetaceae</taxon>
        <taxon>Streptomyces</taxon>
    </lineage>
</organism>
<reference evidence="2 3" key="2">
    <citation type="journal article" date="2023" name="ChemBioChem">
        <title>Acyltransferase Domain Exchange between Two Independent Type I Polyketide Synthases in the Same Producer Strain of Macrolide Antibiotics.</title>
        <authorList>
            <person name="Kudo F."/>
            <person name="Kishikawa K."/>
            <person name="Tsuboi K."/>
            <person name="Kido T."/>
            <person name="Usui T."/>
            <person name="Hashimoto J."/>
            <person name="Shin-Ya K."/>
            <person name="Miyanaga A."/>
            <person name="Eguchi T."/>
        </authorList>
    </citation>
    <scope>NUCLEOTIDE SEQUENCE [LARGE SCALE GENOMIC DNA]</scope>
    <source>
        <strain evidence="2 3">A-8890</strain>
    </source>
</reference>
<gene>
    <name evidence="2" type="ORF">SGFS_068430</name>
</gene>
<accession>A0ABM7FER5</accession>
<reference evidence="2 3" key="1">
    <citation type="journal article" date="2010" name="ChemBioChem">
        <title>Cloning and characterization of the biosynthetic gene cluster of 16-membered macrolide antibiotic FD-891: involvement of a dual functional cytochrome P450 monooxygenase catalyzing epoxidation and hydroxylation.</title>
        <authorList>
            <person name="Kudo F."/>
            <person name="Motegi A."/>
            <person name="Mizoue K."/>
            <person name="Eguchi T."/>
        </authorList>
    </citation>
    <scope>NUCLEOTIDE SEQUENCE [LARGE SCALE GENOMIC DNA]</scope>
    <source>
        <strain evidence="2 3">A-8890</strain>
    </source>
</reference>
<evidence type="ECO:0000313" key="2">
    <source>
        <dbReference type="EMBL" id="BBC35549.1"/>
    </source>
</evidence>
<name>A0ABM7FER5_9ACTN</name>
<evidence type="ECO:0000313" key="3">
    <source>
        <dbReference type="Proteomes" id="UP001321542"/>
    </source>
</evidence>
<sequence>MPMRVQTHVRMHEQMHVHEVCISGYEATREMRETRGELARETYAGAFPFPSLHGIQAREVHRAGKGVRKRVWKRVSKAAVRLAGNGRARERAAPGSGRPRGGGGSFPGPVWGVRVERGAIGRNTAGGPSPWRS</sequence>
<feature type="region of interest" description="Disordered" evidence="1">
    <location>
        <begin position="83"/>
        <end position="133"/>
    </location>
</feature>
<evidence type="ECO:0000256" key="1">
    <source>
        <dbReference type="SAM" id="MobiDB-lite"/>
    </source>
</evidence>
<proteinExistence type="predicted"/>